<dbReference type="GO" id="GO:0016705">
    <property type="term" value="F:oxidoreductase activity, acting on paired donors, with incorporation or reduction of molecular oxygen"/>
    <property type="evidence" value="ECO:0007669"/>
    <property type="project" value="InterPro"/>
</dbReference>
<dbReference type="EMBL" id="CAMPGE010006124">
    <property type="protein sequence ID" value="CAI2364968.1"/>
    <property type="molecule type" value="Genomic_DNA"/>
</dbReference>
<keyword evidence="2 7" id="KW-0349">Heme</keyword>
<feature type="chain" id="PRO_5042409336" description="Cytochrome P450" evidence="8">
    <location>
        <begin position="20"/>
        <end position="539"/>
    </location>
</feature>
<keyword evidence="5 7" id="KW-0408">Iron</keyword>
<feature type="binding site" description="axial binding residue" evidence="7">
    <location>
        <position position="489"/>
    </location>
    <ligand>
        <name>heme</name>
        <dbReference type="ChEBI" id="CHEBI:30413"/>
    </ligand>
    <ligandPart>
        <name>Fe</name>
        <dbReference type="ChEBI" id="CHEBI:18248"/>
    </ligandPart>
</feature>
<evidence type="ECO:0000256" key="4">
    <source>
        <dbReference type="ARBA" id="ARBA00023002"/>
    </source>
</evidence>
<evidence type="ECO:0000313" key="11">
    <source>
        <dbReference type="Proteomes" id="UP001295684"/>
    </source>
</evidence>
<evidence type="ECO:0000256" key="6">
    <source>
        <dbReference type="ARBA" id="ARBA00023033"/>
    </source>
</evidence>
<dbReference type="Gene3D" id="1.10.630.10">
    <property type="entry name" value="Cytochrome P450"/>
    <property type="match status" value="1"/>
</dbReference>
<dbReference type="GO" id="GO:0020037">
    <property type="term" value="F:heme binding"/>
    <property type="evidence" value="ECO:0007669"/>
    <property type="project" value="InterPro"/>
</dbReference>
<dbReference type="InterPro" id="IPR050196">
    <property type="entry name" value="Cytochrome_P450_Monoox"/>
</dbReference>
<dbReference type="PRINTS" id="PR00385">
    <property type="entry name" value="P450"/>
</dbReference>
<evidence type="ECO:0000256" key="8">
    <source>
        <dbReference type="SAM" id="SignalP"/>
    </source>
</evidence>
<keyword evidence="8" id="KW-0732">Signal</keyword>
<gene>
    <name evidence="9" type="ORF">ECRA1380_LOCUS8054</name>
    <name evidence="10" type="ORF">ECRASSUSDP1_LOCUS6318</name>
</gene>
<dbReference type="EMBL" id="HBIK01017129">
    <property type="protein sequence ID" value="CAE0383092.1"/>
    <property type="molecule type" value="Transcribed_RNA"/>
</dbReference>
<dbReference type="PANTHER" id="PTHR24291:SF50">
    <property type="entry name" value="BIFUNCTIONAL ALBAFLAVENONE MONOOXYGENASE_TERPENE SYNTHASE"/>
    <property type="match status" value="1"/>
</dbReference>
<keyword evidence="6" id="KW-0503">Monooxygenase</keyword>
<dbReference type="OrthoDB" id="1470350at2759"/>
<dbReference type="InterPro" id="IPR002401">
    <property type="entry name" value="Cyt_P450_E_grp-I"/>
</dbReference>
<sequence length="539" mass="60844">MQEIIILLLIAFVLYFVFNKKDNGNDAQNNQRGAGNAGTKVVDDGADDVEFYEKQNVLFVADKESYSKTFHDEINKDLPHFNTLRKYAASGAKGRDYFGIKVGEETWLFPVSQQDLKELYASINLRGVMESTPFNQAVGYAPRGVPFIPTSTHSKNIRKALTPIFHSDWMEAYFGYFNRAIKDLVKTWNDNSGSTRNVKKDICDMAYDSAVYSLTGAKLDVDVPYHGENGEETIHIRDCNARTLLDFSKHSATDDFCKDKEYRLNSTEKLCENLNKNMQTLGGALTGVVEARVEEITKGAERKKTIVDAAIGLVLDGVLKDVNEGVQNGWAVLNGAHLNCGNALTAALYYLLKNPECLEKLRDEIKTELFEGKDISVDEIEGIATHEKLHDLDYMSHVVKEALRLSSPIYGKGMRARKDLTFKSGFTVRKGTLVYPNNGVIGVSENVWKDPLDFIPERFDPESPYFKLPDGEKREPITWLAFGSGPRACSGDNYSMYFMKIGLVYFLTQFKFELKDVSHEDGFFYWINEKSFDATVEKL</sequence>
<comment type="similarity">
    <text evidence="1">Belongs to the cytochrome P450 family.</text>
</comment>
<evidence type="ECO:0000256" key="2">
    <source>
        <dbReference type="ARBA" id="ARBA00022617"/>
    </source>
</evidence>
<dbReference type="GO" id="GO:0005506">
    <property type="term" value="F:iron ion binding"/>
    <property type="evidence" value="ECO:0007669"/>
    <property type="project" value="InterPro"/>
</dbReference>
<evidence type="ECO:0000313" key="10">
    <source>
        <dbReference type="EMBL" id="CAI2364968.1"/>
    </source>
</evidence>
<evidence type="ECO:0000256" key="7">
    <source>
        <dbReference type="PIRSR" id="PIRSR602401-1"/>
    </source>
</evidence>
<dbReference type="InterPro" id="IPR001128">
    <property type="entry name" value="Cyt_P450"/>
</dbReference>
<feature type="signal peptide" evidence="8">
    <location>
        <begin position="1"/>
        <end position="19"/>
    </location>
</feature>
<name>A0A7S3KFT6_EUPCR</name>
<evidence type="ECO:0000256" key="3">
    <source>
        <dbReference type="ARBA" id="ARBA00022723"/>
    </source>
</evidence>
<dbReference type="GO" id="GO:0004497">
    <property type="term" value="F:monooxygenase activity"/>
    <property type="evidence" value="ECO:0007669"/>
    <property type="project" value="UniProtKB-KW"/>
</dbReference>
<dbReference type="SUPFAM" id="SSF48264">
    <property type="entry name" value="Cytochrome P450"/>
    <property type="match status" value="1"/>
</dbReference>
<evidence type="ECO:0008006" key="12">
    <source>
        <dbReference type="Google" id="ProtNLM"/>
    </source>
</evidence>
<dbReference type="InterPro" id="IPR036396">
    <property type="entry name" value="Cyt_P450_sf"/>
</dbReference>
<evidence type="ECO:0000256" key="5">
    <source>
        <dbReference type="ARBA" id="ARBA00023004"/>
    </source>
</evidence>
<dbReference type="PANTHER" id="PTHR24291">
    <property type="entry name" value="CYTOCHROME P450 FAMILY 4"/>
    <property type="match status" value="1"/>
</dbReference>
<accession>A0A7S3KFT6</accession>
<evidence type="ECO:0000313" key="9">
    <source>
        <dbReference type="EMBL" id="CAE0383092.1"/>
    </source>
</evidence>
<proteinExistence type="inferred from homology"/>
<keyword evidence="3 7" id="KW-0479">Metal-binding</keyword>
<comment type="cofactor">
    <cofactor evidence="7">
        <name>heme</name>
        <dbReference type="ChEBI" id="CHEBI:30413"/>
    </cofactor>
</comment>
<dbReference type="CDD" id="cd00302">
    <property type="entry name" value="cytochrome_P450"/>
    <property type="match status" value="1"/>
</dbReference>
<organism evidence="9">
    <name type="scientific">Euplotes crassus</name>
    <dbReference type="NCBI Taxonomy" id="5936"/>
    <lineage>
        <taxon>Eukaryota</taxon>
        <taxon>Sar</taxon>
        <taxon>Alveolata</taxon>
        <taxon>Ciliophora</taxon>
        <taxon>Intramacronucleata</taxon>
        <taxon>Spirotrichea</taxon>
        <taxon>Hypotrichia</taxon>
        <taxon>Euplotida</taxon>
        <taxon>Euplotidae</taxon>
        <taxon>Moneuplotes</taxon>
    </lineage>
</organism>
<protein>
    <recommendedName>
        <fullName evidence="12">Cytochrome P450</fullName>
    </recommendedName>
</protein>
<dbReference type="PRINTS" id="PR00463">
    <property type="entry name" value="EP450I"/>
</dbReference>
<keyword evidence="11" id="KW-1185">Reference proteome</keyword>
<dbReference type="AlphaFoldDB" id="A0A7S3KFT6"/>
<dbReference type="Proteomes" id="UP001295684">
    <property type="component" value="Unassembled WGS sequence"/>
</dbReference>
<keyword evidence="4" id="KW-0560">Oxidoreductase</keyword>
<reference evidence="9" key="1">
    <citation type="submission" date="2021-01" db="EMBL/GenBank/DDBJ databases">
        <authorList>
            <person name="Corre E."/>
            <person name="Pelletier E."/>
            <person name="Niang G."/>
            <person name="Scheremetjew M."/>
            <person name="Finn R."/>
            <person name="Kale V."/>
            <person name="Holt S."/>
            <person name="Cochrane G."/>
            <person name="Meng A."/>
            <person name="Brown T."/>
            <person name="Cohen L."/>
        </authorList>
    </citation>
    <scope>NUCLEOTIDE SEQUENCE</scope>
    <source>
        <strain evidence="9">CT5</strain>
    </source>
</reference>
<dbReference type="Pfam" id="PF00067">
    <property type="entry name" value="p450"/>
    <property type="match status" value="1"/>
</dbReference>
<reference evidence="10" key="2">
    <citation type="submission" date="2023-07" db="EMBL/GenBank/DDBJ databases">
        <authorList>
            <consortium name="AG Swart"/>
            <person name="Singh M."/>
            <person name="Singh A."/>
            <person name="Seah K."/>
            <person name="Emmerich C."/>
        </authorList>
    </citation>
    <scope>NUCLEOTIDE SEQUENCE</scope>
    <source>
        <strain evidence="10">DP1</strain>
    </source>
</reference>
<evidence type="ECO:0000256" key="1">
    <source>
        <dbReference type="ARBA" id="ARBA00010617"/>
    </source>
</evidence>